<protein>
    <recommendedName>
        <fullName evidence="3">DUF429 domain-containing protein</fullName>
    </recommendedName>
</protein>
<keyword evidence="2" id="KW-1185">Reference proteome</keyword>
<reference evidence="1 2" key="1">
    <citation type="submission" date="2014-07" db="EMBL/GenBank/DDBJ databases">
        <title>Complete genome sequence of Corynebacterium atypicum DSM 44849: identifiction of the mycolic acid biosynthesis genes.</title>
        <authorList>
            <person name="Tippelt A."/>
            <person name="Mollmann S."/>
            <person name="Albersmeier A."/>
            <person name="Jaenicke S."/>
            <person name="Ruckert C."/>
            <person name="Tauch A."/>
        </authorList>
    </citation>
    <scope>NUCLEOTIDE SEQUENCE [LARGE SCALE GENOMIC DNA]</scope>
    <source>
        <strain evidence="1 2">R2070</strain>
    </source>
</reference>
<dbReference type="InterPro" id="IPR007362">
    <property type="entry name" value="DUF429"/>
</dbReference>
<gene>
    <name evidence="1" type="ORF">CATYP_02495</name>
</gene>
<dbReference type="EMBL" id="CP008944">
    <property type="protein sequence ID" value="AIG63737.1"/>
    <property type="molecule type" value="Genomic_DNA"/>
</dbReference>
<accession>A0ABN4DC27</accession>
<sequence>MFVGVDFAADPKNTGLATLKGTELIGVGVGATDADILAAVARSARAGIDVPIGWPRPFTDFIAAHARGQQTVPEDSGPDWRRRLAWRRTDFVVKETTGLNPLSVSTDRIAHPALRWAAIEARLGATGVNTARDGSGAIAEVYPAAALTAWGLPCRGYKGNKGHAVRRHIVQQLSHRVHFGEYEEAVLANDNALDAVIAALVAREITAGRTRWPGDAERATALIEGWIHVPVSSE</sequence>
<organism evidence="1 2">
    <name type="scientific">Corynebacterium atypicum</name>
    <dbReference type="NCBI Taxonomy" id="191610"/>
    <lineage>
        <taxon>Bacteria</taxon>
        <taxon>Bacillati</taxon>
        <taxon>Actinomycetota</taxon>
        <taxon>Actinomycetes</taxon>
        <taxon>Mycobacteriales</taxon>
        <taxon>Corynebacteriaceae</taxon>
        <taxon>Corynebacterium</taxon>
    </lineage>
</organism>
<dbReference type="Pfam" id="PF04250">
    <property type="entry name" value="DUF429"/>
    <property type="match status" value="1"/>
</dbReference>
<proteinExistence type="predicted"/>
<evidence type="ECO:0000313" key="2">
    <source>
        <dbReference type="Proteomes" id="UP000028504"/>
    </source>
</evidence>
<name>A0ABN4DC27_9CORY</name>
<dbReference type="Proteomes" id="UP000028504">
    <property type="component" value="Chromosome"/>
</dbReference>
<evidence type="ECO:0008006" key="3">
    <source>
        <dbReference type="Google" id="ProtNLM"/>
    </source>
</evidence>
<evidence type="ECO:0000313" key="1">
    <source>
        <dbReference type="EMBL" id="AIG63737.1"/>
    </source>
</evidence>